<dbReference type="EMBL" id="WOCE01000010">
    <property type="protein sequence ID" value="KAE9605506.1"/>
    <property type="molecule type" value="Genomic_DNA"/>
</dbReference>
<evidence type="ECO:0000256" key="1">
    <source>
        <dbReference type="SAM" id="Phobius"/>
    </source>
</evidence>
<feature type="transmembrane region" description="Helical" evidence="1">
    <location>
        <begin position="112"/>
        <end position="132"/>
    </location>
</feature>
<accession>A0A6A4PW27</accession>
<dbReference type="OrthoDB" id="2126698at2759"/>
<keyword evidence="3" id="KW-1185">Reference proteome</keyword>
<name>A0A6A4PW27_LUPAL</name>
<evidence type="ECO:0000313" key="2">
    <source>
        <dbReference type="EMBL" id="KAE9605506.1"/>
    </source>
</evidence>
<protein>
    <submittedName>
        <fullName evidence="2">Uncharacterized protein</fullName>
    </submittedName>
</protein>
<evidence type="ECO:0000313" key="3">
    <source>
        <dbReference type="Proteomes" id="UP000447434"/>
    </source>
</evidence>
<keyword evidence="1" id="KW-0472">Membrane</keyword>
<dbReference type="Proteomes" id="UP000447434">
    <property type="component" value="Chromosome 10"/>
</dbReference>
<organism evidence="2 3">
    <name type="scientific">Lupinus albus</name>
    <name type="common">White lupine</name>
    <name type="synonym">Lupinus termis</name>
    <dbReference type="NCBI Taxonomy" id="3870"/>
    <lineage>
        <taxon>Eukaryota</taxon>
        <taxon>Viridiplantae</taxon>
        <taxon>Streptophyta</taxon>
        <taxon>Embryophyta</taxon>
        <taxon>Tracheophyta</taxon>
        <taxon>Spermatophyta</taxon>
        <taxon>Magnoliopsida</taxon>
        <taxon>eudicotyledons</taxon>
        <taxon>Gunneridae</taxon>
        <taxon>Pentapetalae</taxon>
        <taxon>rosids</taxon>
        <taxon>fabids</taxon>
        <taxon>Fabales</taxon>
        <taxon>Fabaceae</taxon>
        <taxon>Papilionoideae</taxon>
        <taxon>50 kb inversion clade</taxon>
        <taxon>genistoids sensu lato</taxon>
        <taxon>core genistoids</taxon>
        <taxon>Genisteae</taxon>
        <taxon>Lupinus</taxon>
    </lineage>
</organism>
<gene>
    <name evidence="2" type="ORF">Lalb_Chr10g0098071</name>
</gene>
<dbReference type="AlphaFoldDB" id="A0A6A4PW27"/>
<reference evidence="3" key="1">
    <citation type="journal article" date="2020" name="Nat. Commun.">
        <title>Genome sequence of the cluster root forming white lupin.</title>
        <authorList>
            <person name="Hufnagel B."/>
            <person name="Marques A."/>
            <person name="Soriano A."/>
            <person name="Marques L."/>
            <person name="Divol F."/>
            <person name="Doumas P."/>
            <person name="Sallet E."/>
            <person name="Mancinotti D."/>
            <person name="Carrere S."/>
            <person name="Marande W."/>
            <person name="Arribat S."/>
            <person name="Keller J."/>
            <person name="Huneau C."/>
            <person name="Blein T."/>
            <person name="Aime D."/>
            <person name="Laguerre M."/>
            <person name="Taylor J."/>
            <person name="Schubert V."/>
            <person name="Nelson M."/>
            <person name="Geu-Flores F."/>
            <person name="Crespi M."/>
            <person name="Gallardo-Guerrero K."/>
            <person name="Delaux P.-M."/>
            <person name="Salse J."/>
            <person name="Berges H."/>
            <person name="Guyot R."/>
            <person name="Gouzy J."/>
            <person name="Peret B."/>
        </authorList>
    </citation>
    <scope>NUCLEOTIDE SEQUENCE [LARGE SCALE GENOMIC DNA]</scope>
    <source>
        <strain evidence="3">cv. Amiga</strain>
    </source>
</reference>
<feature type="transmembrane region" description="Helical" evidence="1">
    <location>
        <begin position="33"/>
        <end position="54"/>
    </location>
</feature>
<proteinExistence type="predicted"/>
<comment type="caution">
    <text evidence="2">The sequence shown here is derived from an EMBL/GenBank/DDBJ whole genome shotgun (WGS) entry which is preliminary data.</text>
</comment>
<feature type="transmembrane region" description="Helical" evidence="1">
    <location>
        <begin position="61"/>
        <end position="82"/>
    </location>
</feature>
<keyword evidence="1" id="KW-0812">Transmembrane</keyword>
<sequence>MLHLPDPSTVWLCCSSISDSLLPDSEYDLSHDFQVNCGSVFACSPICWGLVFKLRLRHVRAAFAIAISYWLNVIGHVCIGLSCYGEEPNSFTRVSNEIGVGNPKAAQGTVRVVVIIGIVEAVIVSTFFYCWICL</sequence>
<keyword evidence="1" id="KW-1133">Transmembrane helix</keyword>